<dbReference type="EC" id="2.1.1.33" evidence="9"/>
<evidence type="ECO:0000256" key="1">
    <source>
        <dbReference type="ARBA" id="ARBA00000142"/>
    </source>
</evidence>
<evidence type="ECO:0000256" key="2">
    <source>
        <dbReference type="ARBA" id="ARBA00003015"/>
    </source>
</evidence>
<feature type="binding site" evidence="9">
    <location>
        <position position="158"/>
    </location>
    <ligand>
        <name>substrate</name>
    </ligand>
</feature>
<dbReference type="PROSITE" id="PS51625">
    <property type="entry name" value="SAM_MT_TRMB"/>
    <property type="match status" value="1"/>
</dbReference>
<comment type="similarity">
    <text evidence="8 9">Belongs to the class I-like SAM-binding methyltransferase superfamily. TrmB family.</text>
</comment>
<evidence type="ECO:0000256" key="7">
    <source>
        <dbReference type="ARBA" id="ARBA00060552"/>
    </source>
</evidence>
<dbReference type="InterPro" id="IPR029063">
    <property type="entry name" value="SAM-dependent_MTases_sf"/>
</dbReference>
<evidence type="ECO:0000256" key="8">
    <source>
        <dbReference type="ARBA" id="ARBA00060767"/>
    </source>
</evidence>
<keyword evidence="4 9" id="KW-0808">Transferase</keyword>
<feature type="binding site" evidence="9">
    <location>
        <position position="68"/>
    </location>
    <ligand>
        <name>S-adenosyl-L-methionine</name>
        <dbReference type="ChEBI" id="CHEBI:59789"/>
    </ligand>
</feature>
<comment type="catalytic activity">
    <reaction evidence="1 9">
        <text>guanosine(46) in tRNA + S-adenosyl-L-methionine = N(7)-methylguanosine(46) in tRNA + S-adenosyl-L-homocysteine</text>
        <dbReference type="Rhea" id="RHEA:42708"/>
        <dbReference type="Rhea" id="RHEA-COMP:10188"/>
        <dbReference type="Rhea" id="RHEA-COMP:10189"/>
        <dbReference type="ChEBI" id="CHEBI:57856"/>
        <dbReference type="ChEBI" id="CHEBI:59789"/>
        <dbReference type="ChEBI" id="CHEBI:74269"/>
        <dbReference type="ChEBI" id="CHEBI:74480"/>
        <dbReference type="EC" id="2.1.1.33"/>
    </reaction>
</comment>
<evidence type="ECO:0000256" key="4">
    <source>
        <dbReference type="ARBA" id="ARBA00022679"/>
    </source>
</evidence>
<proteinExistence type="inferred from homology"/>
<protein>
    <recommendedName>
        <fullName evidence="9">tRNA (guanine-N(7)-)-methyltransferase</fullName>
        <ecNumber evidence="9">2.1.1.33</ecNumber>
    </recommendedName>
    <alternativeName>
        <fullName evidence="9">tRNA (guanine(46)-N(7))-methyltransferase</fullName>
    </alternativeName>
    <alternativeName>
        <fullName evidence="9">tRNA(m7G46)-methyltransferase</fullName>
    </alternativeName>
</protein>
<dbReference type="Pfam" id="PF02390">
    <property type="entry name" value="Methyltransf_4"/>
    <property type="match status" value="1"/>
</dbReference>
<dbReference type="SUPFAM" id="SSF53335">
    <property type="entry name" value="S-adenosyl-L-methionine-dependent methyltransferases"/>
    <property type="match status" value="1"/>
</dbReference>
<dbReference type="EMBL" id="WMBC01000001">
    <property type="protein sequence ID" value="MTD59718.1"/>
    <property type="molecule type" value="Genomic_DNA"/>
</dbReference>
<dbReference type="RefSeq" id="WP_118510409.1">
    <property type="nucleotide sequence ID" value="NZ_WMBC01000001.1"/>
</dbReference>
<dbReference type="NCBIfam" id="TIGR00091">
    <property type="entry name" value="tRNA (guanosine(46)-N7)-methyltransferase TrmB"/>
    <property type="match status" value="1"/>
</dbReference>
<comment type="caution">
    <text evidence="10">The sequence shown here is derived from an EMBL/GenBank/DDBJ whole genome shotgun (WGS) entry which is preliminary data.</text>
</comment>
<dbReference type="AlphaFoldDB" id="A0A844GGE4"/>
<dbReference type="GO" id="GO:0043527">
    <property type="term" value="C:tRNA methyltransferase complex"/>
    <property type="evidence" value="ECO:0007669"/>
    <property type="project" value="TreeGrafter"/>
</dbReference>
<evidence type="ECO:0000313" key="10">
    <source>
        <dbReference type="EMBL" id="MTD59718.1"/>
    </source>
</evidence>
<comment type="caution">
    <text evidence="9">Lacks conserved residue(s) required for the propagation of feature annotation.</text>
</comment>
<keyword evidence="5 9" id="KW-0949">S-adenosyl-L-methionine</keyword>
<dbReference type="Gene3D" id="3.40.50.150">
    <property type="entry name" value="Vaccinia Virus protein VP39"/>
    <property type="match status" value="1"/>
</dbReference>
<dbReference type="InterPro" id="IPR003358">
    <property type="entry name" value="tRNA_(Gua-N-7)_MeTrfase_Trmb"/>
</dbReference>
<evidence type="ECO:0000313" key="11">
    <source>
        <dbReference type="Proteomes" id="UP000437824"/>
    </source>
</evidence>
<comment type="pathway">
    <text evidence="7 9">tRNA modification; N(7)-methylguanine-tRNA biosynthesis.</text>
</comment>
<comment type="function">
    <text evidence="2 9">Catalyzes the formation of N(7)-methylguanine at position 46 (m7G46) in tRNA.</text>
</comment>
<evidence type="ECO:0000256" key="6">
    <source>
        <dbReference type="ARBA" id="ARBA00022694"/>
    </source>
</evidence>
<sequence length="221" mass="25958">MRLRNIPGAQDAILESPYVIQQPESHKGSWENVFEKKQPIHIEVGMGKGRFLMDLARLHPEINYVGIEMYDSVLLRALQKRHELEENGVVYSNLYFMRVDARLLPDIFDKGEVDKIYLNFSDPWPKARHAKRRLTSREFLARYDQILVPDGKVEFKTDNKGLFEFSLEEVKETKWNLDAFTFDLHHNEEMVKGNVMTEYEEKFSSMGNPICKMVISRQKTD</sequence>
<feature type="binding site" evidence="9">
    <location>
        <position position="43"/>
    </location>
    <ligand>
        <name>S-adenosyl-L-methionine</name>
        <dbReference type="ChEBI" id="CHEBI:59789"/>
    </ligand>
</feature>
<dbReference type="PANTHER" id="PTHR23417:SF14">
    <property type="entry name" value="PENTACOTRIPEPTIDE-REPEAT REGION OF PRORP DOMAIN-CONTAINING PROTEIN"/>
    <property type="match status" value="1"/>
</dbReference>
<dbReference type="InterPro" id="IPR055361">
    <property type="entry name" value="tRNA_methyltr_TrmB_bact"/>
</dbReference>
<reference evidence="10 11" key="1">
    <citation type="submission" date="2019-11" db="EMBL/GenBank/DDBJ databases">
        <title>Draft genome sequence of Blautia luti DSM 14534T, isolated from human stool.</title>
        <authorList>
            <person name="Ortiz R."/>
            <person name="Melis-Arcos F."/>
            <person name="Covarrubias P."/>
            <person name="Cardenas J.P."/>
            <person name="Perez-Donoso J."/>
            <person name="Almonacid D."/>
        </authorList>
    </citation>
    <scope>NUCLEOTIDE SEQUENCE [LARGE SCALE GENOMIC DNA]</scope>
    <source>
        <strain evidence="10 11">DSM 14534</strain>
    </source>
</reference>
<dbReference type="FunFam" id="3.40.50.150:FF:000035">
    <property type="entry name" value="tRNA (guanine-N(7)-)-methyltransferase"/>
    <property type="match status" value="1"/>
</dbReference>
<feature type="binding site" evidence="9">
    <location>
        <position position="122"/>
    </location>
    <ligand>
        <name>S-adenosyl-L-methionine</name>
        <dbReference type="ChEBI" id="CHEBI:59789"/>
    </ligand>
</feature>
<dbReference type="HAMAP" id="MF_01057">
    <property type="entry name" value="tRNA_methyltr_TrmB"/>
    <property type="match status" value="1"/>
</dbReference>
<feature type="binding site" evidence="9">
    <location>
        <position position="100"/>
    </location>
    <ligand>
        <name>S-adenosyl-L-methionine</name>
        <dbReference type="ChEBI" id="CHEBI:59789"/>
    </ligand>
</feature>
<dbReference type="GO" id="GO:0008176">
    <property type="term" value="F:tRNA (guanine(46)-N7)-methyltransferase activity"/>
    <property type="evidence" value="ECO:0007669"/>
    <property type="project" value="UniProtKB-UniRule"/>
</dbReference>
<dbReference type="PANTHER" id="PTHR23417">
    <property type="entry name" value="3-DEOXY-D-MANNO-OCTULOSONIC-ACID TRANSFERASE/TRNA GUANINE-N 7 - -METHYLTRANSFERASE"/>
    <property type="match status" value="1"/>
</dbReference>
<dbReference type="UniPathway" id="UPA00989"/>
<dbReference type="NCBIfam" id="NF001080">
    <property type="entry name" value="PRK00121.2-2"/>
    <property type="match status" value="1"/>
</dbReference>
<evidence type="ECO:0000256" key="9">
    <source>
        <dbReference type="HAMAP-Rule" id="MF_01057"/>
    </source>
</evidence>
<gene>
    <name evidence="9 10" type="primary">trmB</name>
    <name evidence="10" type="ORF">GKZ57_00105</name>
</gene>
<feature type="binding site" evidence="9">
    <location>
        <begin position="197"/>
        <end position="200"/>
    </location>
    <ligand>
        <name>substrate</name>
    </ligand>
</feature>
<organism evidence="10 11">
    <name type="scientific">Blautia luti DSM 14534 = JCM 17040</name>
    <dbReference type="NCBI Taxonomy" id="649762"/>
    <lineage>
        <taxon>Bacteria</taxon>
        <taxon>Bacillati</taxon>
        <taxon>Bacillota</taxon>
        <taxon>Clostridia</taxon>
        <taxon>Lachnospirales</taxon>
        <taxon>Lachnospiraceae</taxon>
        <taxon>Blautia</taxon>
    </lineage>
</organism>
<name>A0A844GGE4_9FIRM</name>
<accession>A0A844GGE4</accession>
<keyword evidence="6 9" id="KW-0819">tRNA processing</keyword>
<evidence type="ECO:0000256" key="3">
    <source>
        <dbReference type="ARBA" id="ARBA00022603"/>
    </source>
</evidence>
<keyword evidence="3 9" id="KW-0489">Methyltransferase</keyword>
<evidence type="ECO:0000256" key="5">
    <source>
        <dbReference type="ARBA" id="ARBA00022691"/>
    </source>
</evidence>
<feature type="binding site" evidence="9">
    <location>
        <position position="126"/>
    </location>
    <ligand>
        <name>substrate</name>
    </ligand>
</feature>
<dbReference type="Proteomes" id="UP000437824">
    <property type="component" value="Unassembled WGS sequence"/>
</dbReference>